<organism evidence="1 2">
    <name type="scientific">Dufourea novaeangliae</name>
    <name type="common">Sweat bee</name>
    <dbReference type="NCBI Taxonomy" id="178035"/>
    <lineage>
        <taxon>Eukaryota</taxon>
        <taxon>Metazoa</taxon>
        <taxon>Ecdysozoa</taxon>
        <taxon>Arthropoda</taxon>
        <taxon>Hexapoda</taxon>
        <taxon>Insecta</taxon>
        <taxon>Pterygota</taxon>
        <taxon>Neoptera</taxon>
        <taxon>Endopterygota</taxon>
        <taxon>Hymenoptera</taxon>
        <taxon>Apocrita</taxon>
        <taxon>Aculeata</taxon>
        <taxon>Apoidea</taxon>
        <taxon>Anthophila</taxon>
        <taxon>Halictidae</taxon>
        <taxon>Rophitinae</taxon>
        <taxon>Dufourea</taxon>
    </lineage>
</organism>
<dbReference type="AlphaFoldDB" id="A0A154PSV1"/>
<reference evidence="1 2" key="1">
    <citation type="submission" date="2015-07" db="EMBL/GenBank/DDBJ databases">
        <title>The genome of Dufourea novaeangliae.</title>
        <authorList>
            <person name="Pan H."/>
            <person name="Kapheim K."/>
        </authorList>
    </citation>
    <scope>NUCLEOTIDE SEQUENCE [LARGE SCALE GENOMIC DNA]</scope>
    <source>
        <strain evidence="1">0120121106</strain>
        <tissue evidence="1">Whole body</tissue>
    </source>
</reference>
<sequence length="74" mass="8509">MVDYAVIHIEVEQSRYTDGNVLADLKVQENSGHFRNFIRMSSEDFKLLSNPIGAKIQKNDTRMRKAVPGKERSQ</sequence>
<protein>
    <submittedName>
        <fullName evidence="1">Uncharacterized protein</fullName>
    </submittedName>
</protein>
<keyword evidence="2" id="KW-1185">Reference proteome</keyword>
<gene>
    <name evidence="1" type="ORF">WN55_06621</name>
</gene>
<evidence type="ECO:0000313" key="1">
    <source>
        <dbReference type="EMBL" id="KZC14190.1"/>
    </source>
</evidence>
<accession>A0A154PSV1</accession>
<evidence type="ECO:0000313" key="2">
    <source>
        <dbReference type="Proteomes" id="UP000076502"/>
    </source>
</evidence>
<name>A0A154PSV1_DUFNO</name>
<proteinExistence type="predicted"/>
<dbReference type="EMBL" id="KQ435043">
    <property type="protein sequence ID" value="KZC14190.1"/>
    <property type="molecule type" value="Genomic_DNA"/>
</dbReference>
<dbReference type="Proteomes" id="UP000076502">
    <property type="component" value="Unassembled WGS sequence"/>
</dbReference>